<dbReference type="InterPro" id="IPR036005">
    <property type="entry name" value="Creatinase/aminopeptidase-like"/>
</dbReference>
<dbReference type="Pfam" id="PF00557">
    <property type="entry name" value="Peptidase_M24"/>
    <property type="match status" value="1"/>
</dbReference>
<name>A0A178ZBS6_9EURO</name>
<evidence type="ECO:0000313" key="3">
    <source>
        <dbReference type="Proteomes" id="UP000078343"/>
    </source>
</evidence>
<gene>
    <name evidence="2" type="ORF">AYL99_07972</name>
</gene>
<dbReference type="RefSeq" id="XP_018690601.1">
    <property type="nucleotide sequence ID" value="XM_018839480.1"/>
</dbReference>
<dbReference type="SUPFAM" id="SSF55920">
    <property type="entry name" value="Creatinase/aminopeptidase"/>
    <property type="match status" value="1"/>
</dbReference>
<dbReference type="InterPro" id="IPR000994">
    <property type="entry name" value="Pept_M24"/>
</dbReference>
<dbReference type="Proteomes" id="UP000078343">
    <property type="component" value="Unassembled WGS sequence"/>
</dbReference>
<dbReference type="GeneID" id="30012140"/>
<accession>A0A178ZBS6</accession>
<comment type="caution">
    <text evidence="2">The sequence shown here is derived from an EMBL/GenBank/DDBJ whole genome shotgun (WGS) entry which is preliminary data.</text>
</comment>
<proteinExistence type="predicted"/>
<feature type="domain" description="Peptidase M24" evidence="1">
    <location>
        <begin position="18"/>
        <end position="197"/>
    </location>
</feature>
<protein>
    <recommendedName>
        <fullName evidence="1">Peptidase M24 domain-containing protein</fullName>
    </recommendedName>
</protein>
<dbReference type="PANTHER" id="PTHR46112">
    <property type="entry name" value="AMINOPEPTIDASE"/>
    <property type="match status" value="1"/>
</dbReference>
<dbReference type="OrthoDB" id="2818246at2759"/>
<organism evidence="2 3">
    <name type="scientific">Fonsecaea erecta</name>
    <dbReference type="NCBI Taxonomy" id="1367422"/>
    <lineage>
        <taxon>Eukaryota</taxon>
        <taxon>Fungi</taxon>
        <taxon>Dikarya</taxon>
        <taxon>Ascomycota</taxon>
        <taxon>Pezizomycotina</taxon>
        <taxon>Eurotiomycetes</taxon>
        <taxon>Chaetothyriomycetidae</taxon>
        <taxon>Chaetothyriales</taxon>
        <taxon>Herpotrichiellaceae</taxon>
        <taxon>Fonsecaea</taxon>
    </lineage>
</organism>
<evidence type="ECO:0000259" key="1">
    <source>
        <dbReference type="Pfam" id="PF00557"/>
    </source>
</evidence>
<reference evidence="2 3" key="1">
    <citation type="submission" date="2016-04" db="EMBL/GenBank/DDBJ databases">
        <title>Draft genome of Fonsecaea erecta CBS 125763.</title>
        <authorList>
            <person name="Weiss V.A."/>
            <person name="Vicente V.A."/>
            <person name="Raittz R.T."/>
            <person name="Moreno L.F."/>
            <person name="De Souza E.M."/>
            <person name="Pedrosa F.O."/>
            <person name="Steffens M.B."/>
            <person name="Faoro H."/>
            <person name="Tadra-Sfeir M.Z."/>
            <person name="Najafzadeh M.J."/>
            <person name="Felipe M.S."/>
            <person name="Teixeira M."/>
            <person name="Sun J."/>
            <person name="Xi L."/>
            <person name="Gomes R."/>
            <person name="De Azevedo C.M."/>
            <person name="Salgado C.G."/>
            <person name="Da Silva M.B."/>
            <person name="Nascimento M.F."/>
            <person name="Queiroz-Telles F."/>
            <person name="Attili D.S."/>
            <person name="Gorbushina A."/>
        </authorList>
    </citation>
    <scope>NUCLEOTIDE SEQUENCE [LARGE SCALE GENOMIC DNA]</scope>
    <source>
        <strain evidence="2 3">CBS 125763</strain>
    </source>
</reference>
<dbReference type="InterPro" id="IPR050659">
    <property type="entry name" value="Peptidase_M24B"/>
</dbReference>
<keyword evidence="3" id="KW-1185">Reference proteome</keyword>
<dbReference type="CDD" id="cd01066">
    <property type="entry name" value="APP_MetAP"/>
    <property type="match status" value="1"/>
</dbReference>
<evidence type="ECO:0000313" key="2">
    <source>
        <dbReference type="EMBL" id="OAP57234.1"/>
    </source>
</evidence>
<dbReference type="PANTHER" id="PTHR46112:SF2">
    <property type="entry name" value="XAA-PRO AMINOPEPTIDASE P-RELATED"/>
    <property type="match status" value="1"/>
</dbReference>
<dbReference type="AlphaFoldDB" id="A0A178ZBS6"/>
<sequence length="235" mass="26871">MASETSQIMTEEERAAYLMEAQTKAVKLFDEIEKSVVRPGVSEKELSDEIHALGAKRFDVKSHWHKRVIRSGPNTLLPYAENPPDRVLQPDDILFVDLGPVFEAWEADFGRTFVLGDDPVKAKLRDTLEPLWKQVKSRFQSKPDITGEELYQIVCDLAKETGWEFGNFHAGHLVGQFPHERIPGDQVEYYITKGSKKPMRRTGKNGQLLHWILEIHLVDRARQIGGFYEQLLTVG</sequence>
<dbReference type="Gene3D" id="3.90.230.10">
    <property type="entry name" value="Creatinase/methionine aminopeptidase superfamily"/>
    <property type="match status" value="1"/>
</dbReference>
<dbReference type="EMBL" id="LVYI01000007">
    <property type="protein sequence ID" value="OAP57234.1"/>
    <property type="molecule type" value="Genomic_DNA"/>
</dbReference>